<keyword evidence="3 5" id="KW-0067">ATP-binding</keyword>
<dbReference type="InterPro" id="IPR003593">
    <property type="entry name" value="AAA+_ATPase"/>
</dbReference>
<dbReference type="Gene3D" id="3.40.50.300">
    <property type="entry name" value="P-loop containing nucleotide triphosphate hydrolases"/>
    <property type="match status" value="1"/>
</dbReference>
<feature type="compositionally biased region" description="Basic and acidic residues" evidence="6">
    <location>
        <begin position="98"/>
        <end position="120"/>
    </location>
</feature>
<dbReference type="GO" id="GO:0005694">
    <property type="term" value="C:chromosome"/>
    <property type="evidence" value="ECO:0007669"/>
    <property type="project" value="TreeGrafter"/>
</dbReference>
<dbReference type="PROSITE" id="PS00674">
    <property type="entry name" value="AAA"/>
    <property type="match status" value="1"/>
</dbReference>
<evidence type="ECO:0000256" key="3">
    <source>
        <dbReference type="ARBA" id="ARBA00022840"/>
    </source>
</evidence>
<dbReference type="GO" id="GO:0016887">
    <property type="term" value="F:ATP hydrolysis activity"/>
    <property type="evidence" value="ECO:0007669"/>
    <property type="project" value="InterPro"/>
</dbReference>
<protein>
    <submittedName>
        <fullName evidence="8">Pachytene checkpoint protein 2</fullName>
    </submittedName>
</protein>
<dbReference type="CDD" id="cd19508">
    <property type="entry name" value="RecA-like_Pch2-like"/>
    <property type="match status" value="1"/>
</dbReference>
<keyword evidence="9" id="KW-1185">Reference proteome</keyword>
<evidence type="ECO:0000256" key="5">
    <source>
        <dbReference type="RuleBase" id="RU003651"/>
    </source>
</evidence>
<keyword evidence="4" id="KW-0469">Meiosis</keyword>
<accession>A0A9P6K6B2</accession>
<dbReference type="GO" id="GO:0051598">
    <property type="term" value="P:meiotic recombination checkpoint signaling"/>
    <property type="evidence" value="ECO:0007669"/>
    <property type="project" value="TreeGrafter"/>
</dbReference>
<comment type="caution">
    <text evidence="8">The sequence shown here is derived from an EMBL/GenBank/DDBJ whole genome shotgun (WGS) entry which is preliminary data.</text>
</comment>
<feature type="domain" description="AAA+ ATPase" evidence="7">
    <location>
        <begin position="260"/>
        <end position="412"/>
    </location>
</feature>
<dbReference type="InterPro" id="IPR058249">
    <property type="entry name" value="Pch2_C"/>
</dbReference>
<dbReference type="EMBL" id="JAAAXW010000031">
    <property type="protein sequence ID" value="KAF9548339.1"/>
    <property type="molecule type" value="Genomic_DNA"/>
</dbReference>
<evidence type="ECO:0000313" key="9">
    <source>
        <dbReference type="Proteomes" id="UP000723463"/>
    </source>
</evidence>
<feature type="compositionally biased region" description="Polar residues" evidence="6">
    <location>
        <begin position="122"/>
        <end position="132"/>
    </location>
</feature>
<dbReference type="PANTHER" id="PTHR45991">
    <property type="entry name" value="PACHYTENE CHECKPOINT PROTEIN 2"/>
    <property type="match status" value="1"/>
</dbReference>
<dbReference type="Pfam" id="PF23563">
    <property type="entry name" value="TRIP13_N"/>
    <property type="match status" value="1"/>
</dbReference>
<dbReference type="SMART" id="SM00382">
    <property type="entry name" value="AAA"/>
    <property type="match status" value="1"/>
</dbReference>
<dbReference type="InterPro" id="IPR044539">
    <property type="entry name" value="Pch2-like"/>
</dbReference>
<proteinExistence type="inferred from homology"/>
<comment type="similarity">
    <text evidence="1">Belongs to the AAA ATPase family. PCH2 subfamily.</text>
</comment>
<name>A0A9P6K6B2_9FUNG</name>
<dbReference type="InterPro" id="IPR027417">
    <property type="entry name" value="P-loop_NTPase"/>
</dbReference>
<dbReference type="GO" id="GO:0005634">
    <property type="term" value="C:nucleus"/>
    <property type="evidence" value="ECO:0007669"/>
    <property type="project" value="TreeGrafter"/>
</dbReference>
<gene>
    <name evidence="8" type="primary">TRIP13</name>
    <name evidence="8" type="ORF">EC957_006835</name>
</gene>
<dbReference type="InterPro" id="IPR003959">
    <property type="entry name" value="ATPase_AAA_core"/>
</dbReference>
<dbReference type="Proteomes" id="UP000723463">
    <property type="component" value="Unassembled WGS sequence"/>
</dbReference>
<dbReference type="GO" id="GO:0005524">
    <property type="term" value="F:ATP binding"/>
    <property type="evidence" value="ECO:0007669"/>
    <property type="project" value="UniProtKB-KW"/>
</dbReference>
<dbReference type="AlphaFoldDB" id="A0A9P6K6B2"/>
<dbReference type="Pfam" id="PF00004">
    <property type="entry name" value="AAA"/>
    <property type="match status" value="1"/>
</dbReference>
<feature type="compositionally biased region" description="Basic and acidic residues" evidence="6">
    <location>
        <begin position="138"/>
        <end position="151"/>
    </location>
</feature>
<dbReference type="PANTHER" id="PTHR45991:SF1">
    <property type="entry name" value="PACHYTENE CHECKPOINT PROTEIN 2 HOMOLOG"/>
    <property type="match status" value="1"/>
</dbReference>
<dbReference type="Pfam" id="PF23242">
    <property type="entry name" value="AAA_lid_TRIP13_C"/>
    <property type="match status" value="1"/>
</dbReference>
<sequence>MTSPFPQTGPRPPVLHVEARLAPQCSVRYEIMRDHIRAFLISTMTSITCFQTVDTMRQSEDELVRTFVEHVRIGECSGYGSILRDRPTNNISRAGSIEARRERDVRKSGIDRRDDRDKRKTSSYNTAADTTMSSSSQQHHDDDDVDPEQKTGQESTNNVRGQLWDDEENARSFVTRDVELSIHVYQLQRQGAVEEYGDFGSGDMDEPVMMAHHWTLPCEELEGVWDSLVFEDRLEVKLLEYVYTTILFSDRNVNPHLVSWNRVVLLHGPPGTGKTSLCRGLAQTLGIRLSRRFHFTKLLEINCHSLFSKWFSESGKLVHRMFDQIWRMVDDDDTFVCVLIDEVESLAAARKAALSGNEPSDSIRVVNALLTQIDRLKRRKNVLVLTTSNITEAIDIAFIDRADIKMYIGLPPPKAIYTILCSSLNELGRAGIIHAKHPLPERKDIWSISTYNNPENALLISQVMDLQRISELAQGMSGRAMRKLPFLAHANHLQVSVSTMDAFLTALFLTVQEEQECNAQLKEERS</sequence>
<dbReference type="FunFam" id="3.40.50.300:FF:001494">
    <property type="entry name" value="Pachytene checkpoint component Pch2"/>
    <property type="match status" value="1"/>
</dbReference>
<evidence type="ECO:0000259" key="7">
    <source>
        <dbReference type="SMART" id="SM00382"/>
    </source>
</evidence>
<reference evidence="8" key="1">
    <citation type="journal article" date="2020" name="Fungal Divers.">
        <title>Resolving the Mortierellaceae phylogeny through synthesis of multi-gene phylogenetics and phylogenomics.</title>
        <authorList>
            <person name="Vandepol N."/>
            <person name="Liber J."/>
            <person name="Desiro A."/>
            <person name="Na H."/>
            <person name="Kennedy M."/>
            <person name="Barry K."/>
            <person name="Grigoriev I.V."/>
            <person name="Miller A.N."/>
            <person name="O'Donnell K."/>
            <person name="Stajich J.E."/>
            <person name="Bonito G."/>
        </authorList>
    </citation>
    <scope>NUCLEOTIDE SEQUENCE</scope>
    <source>
        <strain evidence="8">NRRL 2591</strain>
    </source>
</reference>
<evidence type="ECO:0000256" key="1">
    <source>
        <dbReference type="ARBA" id="ARBA00007271"/>
    </source>
</evidence>
<evidence type="ECO:0000256" key="6">
    <source>
        <dbReference type="SAM" id="MobiDB-lite"/>
    </source>
</evidence>
<evidence type="ECO:0000256" key="4">
    <source>
        <dbReference type="ARBA" id="ARBA00023254"/>
    </source>
</evidence>
<dbReference type="GO" id="GO:0007131">
    <property type="term" value="P:reciprocal meiotic recombination"/>
    <property type="evidence" value="ECO:0007669"/>
    <property type="project" value="TreeGrafter"/>
</dbReference>
<dbReference type="InterPro" id="IPR003960">
    <property type="entry name" value="ATPase_AAA_CS"/>
</dbReference>
<keyword evidence="2 5" id="KW-0547">Nucleotide-binding</keyword>
<evidence type="ECO:0000313" key="8">
    <source>
        <dbReference type="EMBL" id="KAF9548339.1"/>
    </source>
</evidence>
<organism evidence="8 9">
    <name type="scientific">Mortierella hygrophila</name>
    <dbReference type="NCBI Taxonomy" id="979708"/>
    <lineage>
        <taxon>Eukaryota</taxon>
        <taxon>Fungi</taxon>
        <taxon>Fungi incertae sedis</taxon>
        <taxon>Mucoromycota</taxon>
        <taxon>Mortierellomycotina</taxon>
        <taxon>Mortierellomycetes</taxon>
        <taxon>Mortierellales</taxon>
        <taxon>Mortierellaceae</taxon>
        <taxon>Mortierella</taxon>
    </lineage>
</organism>
<evidence type="ECO:0000256" key="2">
    <source>
        <dbReference type="ARBA" id="ARBA00022741"/>
    </source>
</evidence>
<dbReference type="SUPFAM" id="SSF52540">
    <property type="entry name" value="P-loop containing nucleoside triphosphate hydrolases"/>
    <property type="match status" value="1"/>
</dbReference>
<feature type="region of interest" description="Disordered" evidence="6">
    <location>
        <begin position="82"/>
        <end position="164"/>
    </location>
</feature>